<accession>A0AAE7CI78</accession>
<proteinExistence type="predicted"/>
<keyword evidence="1" id="KW-0472">Membrane</keyword>
<dbReference type="Proteomes" id="UP000502504">
    <property type="component" value="Chromosome"/>
</dbReference>
<feature type="transmembrane region" description="Helical" evidence="1">
    <location>
        <begin position="54"/>
        <end position="72"/>
    </location>
</feature>
<organism evidence="2 3">
    <name type="scientific">Streptomyces antibioticus</name>
    <dbReference type="NCBI Taxonomy" id="1890"/>
    <lineage>
        <taxon>Bacteria</taxon>
        <taxon>Bacillati</taxon>
        <taxon>Actinomycetota</taxon>
        <taxon>Actinomycetes</taxon>
        <taxon>Kitasatosporales</taxon>
        <taxon>Streptomycetaceae</taxon>
        <taxon>Streptomyces</taxon>
    </lineage>
</organism>
<evidence type="ECO:0000313" key="3">
    <source>
        <dbReference type="Proteomes" id="UP000502504"/>
    </source>
</evidence>
<dbReference type="AlphaFoldDB" id="A0AAE7CI78"/>
<protein>
    <submittedName>
        <fullName evidence="2">DUF3099 domain-containing protein</fullName>
    </submittedName>
</protein>
<dbReference type="InterPro" id="IPR021449">
    <property type="entry name" value="DUF3099"/>
</dbReference>
<gene>
    <name evidence="2" type="ORF">HCX60_00460</name>
</gene>
<feature type="transmembrane region" description="Helical" evidence="1">
    <location>
        <begin position="78"/>
        <end position="99"/>
    </location>
</feature>
<name>A0AAE7CI78_STRAT</name>
<dbReference type="Pfam" id="PF11298">
    <property type="entry name" value="DUF3099"/>
    <property type="match status" value="1"/>
</dbReference>
<sequence length="150" mass="16493">MAAGSVPPCRTWCRDDEIDGWWSVVRKQSRVHVFRITGARQGLEENVRGRQRRYVILMSVRAASVVLAVTVWNVERHIAIAALVLSILLPCVAVVIANGGRERTYSLPKFVSAPLRLMIAPQRDGDPAGPVPEDMVDVTVIPGAEAREPS</sequence>
<evidence type="ECO:0000256" key="1">
    <source>
        <dbReference type="SAM" id="Phobius"/>
    </source>
</evidence>
<reference evidence="2 3" key="1">
    <citation type="submission" date="2020-03" db="EMBL/GenBank/DDBJ databases">
        <title>Is there a link between lipid content and antibiotic production in Streptomyces?</title>
        <authorList>
            <person name="David M."/>
            <person name="Lejeune C."/>
            <person name="Abreu S."/>
            <person name="Thibessard A."/>
            <person name="Leblond P."/>
            <person name="Chaminade P."/>
            <person name="Virolle M.-J."/>
        </authorList>
    </citation>
    <scope>NUCLEOTIDE SEQUENCE [LARGE SCALE GENOMIC DNA]</scope>
    <source>
        <strain evidence="2 3">DSM 41481</strain>
    </source>
</reference>
<dbReference type="EMBL" id="CP050692">
    <property type="protein sequence ID" value="QIT42186.1"/>
    <property type="molecule type" value="Genomic_DNA"/>
</dbReference>
<keyword evidence="1" id="KW-0812">Transmembrane</keyword>
<keyword evidence="1" id="KW-1133">Transmembrane helix</keyword>
<evidence type="ECO:0000313" key="2">
    <source>
        <dbReference type="EMBL" id="QIT42186.1"/>
    </source>
</evidence>